<dbReference type="AlphaFoldDB" id="A0A9Q3K7N9"/>
<gene>
    <name evidence="1" type="ORF">O181_115774</name>
</gene>
<reference evidence="1" key="1">
    <citation type="submission" date="2021-03" db="EMBL/GenBank/DDBJ databases">
        <title>Draft genome sequence of rust myrtle Austropuccinia psidii MF-1, a brazilian biotype.</title>
        <authorList>
            <person name="Quecine M.C."/>
            <person name="Pachon D.M.R."/>
            <person name="Bonatelli M.L."/>
            <person name="Correr F.H."/>
            <person name="Franceschini L.M."/>
            <person name="Leite T.F."/>
            <person name="Margarido G.R.A."/>
            <person name="Almeida C.A."/>
            <person name="Ferrarezi J.A."/>
            <person name="Labate C.A."/>
        </authorList>
    </citation>
    <scope>NUCLEOTIDE SEQUENCE</scope>
    <source>
        <strain evidence="1">MF-1</strain>
    </source>
</reference>
<proteinExistence type="predicted"/>
<dbReference type="Proteomes" id="UP000765509">
    <property type="component" value="Unassembled WGS sequence"/>
</dbReference>
<keyword evidence="2" id="KW-1185">Reference proteome</keyword>
<evidence type="ECO:0000313" key="1">
    <source>
        <dbReference type="EMBL" id="MBW0576059.1"/>
    </source>
</evidence>
<dbReference type="EMBL" id="AVOT02097575">
    <property type="protein sequence ID" value="MBW0576059.1"/>
    <property type="molecule type" value="Genomic_DNA"/>
</dbReference>
<organism evidence="1 2">
    <name type="scientific">Austropuccinia psidii MF-1</name>
    <dbReference type="NCBI Taxonomy" id="1389203"/>
    <lineage>
        <taxon>Eukaryota</taxon>
        <taxon>Fungi</taxon>
        <taxon>Dikarya</taxon>
        <taxon>Basidiomycota</taxon>
        <taxon>Pucciniomycotina</taxon>
        <taxon>Pucciniomycetes</taxon>
        <taxon>Pucciniales</taxon>
        <taxon>Sphaerophragmiaceae</taxon>
        <taxon>Austropuccinia</taxon>
    </lineage>
</organism>
<protein>
    <submittedName>
        <fullName evidence="1">Uncharacterized protein</fullName>
    </submittedName>
</protein>
<sequence>MWYEKFLRSIKSSNNDNYFGNKINEQSAIIKELKDKYFKFNIDDIIETRIKQAINIIKTDNKKFLDEISNSFTEVNTYTIALKKCFDFSQEELSKLSIKLNQVTADNTRQTELWQELTHKEDMYKVEVINLIQAFQHEYRNSQRLSNSKMNDIEQILNTLPRMSTPLNQNEGTRIPNCQVLDTDNSQLNNELSTSFNNLEPLMGQALFK</sequence>
<name>A0A9Q3K7N9_9BASI</name>
<evidence type="ECO:0000313" key="2">
    <source>
        <dbReference type="Proteomes" id="UP000765509"/>
    </source>
</evidence>
<comment type="caution">
    <text evidence="1">The sequence shown here is derived from an EMBL/GenBank/DDBJ whole genome shotgun (WGS) entry which is preliminary data.</text>
</comment>
<accession>A0A9Q3K7N9</accession>